<feature type="region of interest" description="Disordered" evidence="1">
    <location>
        <begin position="1"/>
        <end position="39"/>
    </location>
</feature>
<proteinExistence type="predicted"/>
<dbReference type="Proteomes" id="UP001218188">
    <property type="component" value="Unassembled WGS sequence"/>
</dbReference>
<feature type="compositionally biased region" description="Low complexity" evidence="1">
    <location>
        <begin position="166"/>
        <end position="188"/>
    </location>
</feature>
<evidence type="ECO:0000313" key="2">
    <source>
        <dbReference type="EMBL" id="KAJ7034281.1"/>
    </source>
</evidence>
<name>A0AAD6X488_9AGAR</name>
<feature type="compositionally biased region" description="Low complexity" evidence="1">
    <location>
        <begin position="114"/>
        <end position="127"/>
    </location>
</feature>
<evidence type="ECO:0000256" key="1">
    <source>
        <dbReference type="SAM" id="MobiDB-lite"/>
    </source>
</evidence>
<feature type="region of interest" description="Disordered" evidence="1">
    <location>
        <begin position="90"/>
        <end position="129"/>
    </location>
</feature>
<accession>A0AAD6X488</accession>
<dbReference type="EMBL" id="JARJCM010000058">
    <property type="protein sequence ID" value="KAJ7034281.1"/>
    <property type="molecule type" value="Genomic_DNA"/>
</dbReference>
<comment type="caution">
    <text evidence="2">The sequence shown here is derived from an EMBL/GenBank/DDBJ whole genome shotgun (WGS) entry which is preliminary data.</text>
</comment>
<sequence length="219" mass="23737">MLALSPPSMWRSVPKKRCTKPAQPMHSDFVSADPSPNEETDLRRFALKRHSLEKALAFDSTSDHSDYSFLDSDLSVCKIDYTAVATIQTPSSPPVSQCSLPSRPGLKRTASTVLPPTSTAALSTSPSKRPTFERTASIFDFPNTLVQLQFRGSCSSRLGRALVDSVSSAGSRRSSIDSTSSSNSADSASSRDSKDSDSNSASITKPRLSRHPARFRFCQ</sequence>
<keyword evidence="3" id="KW-1185">Reference proteome</keyword>
<feature type="region of interest" description="Disordered" evidence="1">
    <location>
        <begin position="166"/>
        <end position="219"/>
    </location>
</feature>
<gene>
    <name evidence="2" type="ORF">C8F04DRAFT_1102134</name>
</gene>
<evidence type="ECO:0000313" key="3">
    <source>
        <dbReference type="Proteomes" id="UP001218188"/>
    </source>
</evidence>
<protein>
    <submittedName>
        <fullName evidence="2">Uncharacterized protein</fullName>
    </submittedName>
</protein>
<reference evidence="2" key="1">
    <citation type="submission" date="2023-03" db="EMBL/GenBank/DDBJ databases">
        <title>Massive genome expansion in bonnet fungi (Mycena s.s.) driven by repeated elements and novel gene families across ecological guilds.</title>
        <authorList>
            <consortium name="Lawrence Berkeley National Laboratory"/>
            <person name="Harder C.B."/>
            <person name="Miyauchi S."/>
            <person name="Viragh M."/>
            <person name="Kuo A."/>
            <person name="Thoen E."/>
            <person name="Andreopoulos B."/>
            <person name="Lu D."/>
            <person name="Skrede I."/>
            <person name="Drula E."/>
            <person name="Henrissat B."/>
            <person name="Morin E."/>
            <person name="Kohler A."/>
            <person name="Barry K."/>
            <person name="LaButti K."/>
            <person name="Morin E."/>
            <person name="Salamov A."/>
            <person name="Lipzen A."/>
            <person name="Mereny Z."/>
            <person name="Hegedus B."/>
            <person name="Baldrian P."/>
            <person name="Stursova M."/>
            <person name="Weitz H."/>
            <person name="Taylor A."/>
            <person name="Grigoriev I.V."/>
            <person name="Nagy L.G."/>
            <person name="Martin F."/>
            <person name="Kauserud H."/>
        </authorList>
    </citation>
    <scope>NUCLEOTIDE SEQUENCE</scope>
    <source>
        <strain evidence="2">CBHHK200</strain>
    </source>
</reference>
<feature type="compositionally biased region" description="Polar residues" evidence="1">
    <location>
        <begin position="90"/>
        <end position="100"/>
    </location>
</feature>
<dbReference type="AlphaFoldDB" id="A0AAD6X488"/>
<organism evidence="2 3">
    <name type="scientific">Mycena alexandri</name>
    <dbReference type="NCBI Taxonomy" id="1745969"/>
    <lineage>
        <taxon>Eukaryota</taxon>
        <taxon>Fungi</taxon>
        <taxon>Dikarya</taxon>
        <taxon>Basidiomycota</taxon>
        <taxon>Agaricomycotina</taxon>
        <taxon>Agaricomycetes</taxon>
        <taxon>Agaricomycetidae</taxon>
        <taxon>Agaricales</taxon>
        <taxon>Marasmiineae</taxon>
        <taxon>Mycenaceae</taxon>
        <taxon>Mycena</taxon>
    </lineage>
</organism>
<feature type="compositionally biased region" description="Basic residues" evidence="1">
    <location>
        <begin position="207"/>
        <end position="219"/>
    </location>
</feature>